<gene>
    <name evidence="1" type="ORF">METZ01_LOCUS478644</name>
</gene>
<proteinExistence type="predicted"/>
<protein>
    <submittedName>
        <fullName evidence="1">Uncharacterized protein</fullName>
    </submittedName>
</protein>
<organism evidence="1">
    <name type="scientific">marine metagenome</name>
    <dbReference type="NCBI Taxonomy" id="408172"/>
    <lineage>
        <taxon>unclassified sequences</taxon>
        <taxon>metagenomes</taxon>
        <taxon>ecological metagenomes</taxon>
    </lineage>
</organism>
<dbReference type="EMBL" id="UINC01204873">
    <property type="protein sequence ID" value="SVE25790.1"/>
    <property type="molecule type" value="Genomic_DNA"/>
</dbReference>
<reference evidence="1" key="1">
    <citation type="submission" date="2018-05" db="EMBL/GenBank/DDBJ databases">
        <authorList>
            <person name="Lanie J.A."/>
            <person name="Ng W.-L."/>
            <person name="Kazmierczak K.M."/>
            <person name="Andrzejewski T.M."/>
            <person name="Davidsen T.M."/>
            <person name="Wayne K.J."/>
            <person name="Tettelin H."/>
            <person name="Glass J.I."/>
            <person name="Rusch D."/>
            <person name="Podicherti R."/>
            <person name="Tsui H.-C.T."/>
            <person name="Winkler M.E."/>
        </authorList>
    </citation>
    <scope>NUCLEOTIDE SEQUENCE</scope>
</reference>
<feature type="non-terminal residue" evidence="1">
    <location>
        <position position="1"/>
    </location>
</feature>
<feature type="non-terminal residue" evidence="1">
    <location>
        <position position="33"/>
    </location>
</feature>
<accession>A0A383C178</accession>
<evidence type="ECO:0000313" key="1">
    <source>
        <dbReference type="EMBL" id="SVE25790.1"/>
    </source>
</evidence>
<sequence length="33" mass="3504">ATTTSRGNATRTSAGRIYSTVVRWSARPFDGCG</sequence>
<dbReference type="AlphaFoldDB" id="A0A383C178"/>
<name>A0A383C178_9ZZZZ</name>